<name>A0A926Z5S1_9CYAN</name>
<dbReference type="InterPro" id="IPR054216">
    <property type="entry name" value="DUF6930"/>
</dbReference>
<dbReference type="EMBL" id="JACJPY010000028">
    <property type="protein sequence ID" value="MBD2150561.1"/>
    <property type="molecule type" value="Genomic_DNA"/>
</dbReference>
<evidence type="ECO:0000313" key="4">
    <source>
        <dbReference type="Proteomes" id="UP000631421"/>
    </source>
</evidence>
<gene>
    <name evidence="3" type="ORF">H6F44_10575</name>
</gene>
<feature type="domain" description="DUF6930" evidence="1">
    <location>
        <begin position="8"/>
        <end position="143"/>
    </location>
</feature>
<dbReference type="AlphaFoldDB" id="A0A926Z5S1"/>
<dbReference type="RefSeq" id="WP_190350923.1">
    <property type="nucleotide sequence ID" value="NZ_JACJPY010000028.1"/>
</dbReference>
<accession>A0A926Z5S1</accession>
<reference evidence="3" key="2">
    <citation type="submission" date="2020-08" db="EMBL/GenBank/DDBJ databases">
        <authorList>
            <person name="Chen M."/>
            <person name="Teng W."/>
            <person name="Zhao L."/>
            <person name="Hu C."/>
            <person name="Zhou Y."/>
            <person name="Han B."/>
            <person name="Song L."/>
            <person name="Shu W."/>
        </authorList>
    </citation>
    <scope>NUCLEOTIDE SEQUENCE</scope>
    <source>
        <strain evidence="3">FACHB-1277</strain>
    </source>
</reference>
<dbReference type="Pfam" id="PF22007">
    <property type="entry name" value="DUF6930"/>
    <property type="match status" value="1"/>
</dbReference>
<dbReference type="Pfam" id="PF23988">
    <property type="entry name" value="DUF7309"/>
    <property type="match status" value="1"/>
</dbReference>
<sequence>MTTLNPSTLRRLQKLKHSNAVWEGDRRSLPAKIRHQSDSSNIIPLHNREEESTPHCILWVDGSMGMVRSMDVVETNVGQEAFVRALLQAMEHPQSPAQPSRPQKILVCDRELQFYLRGVLQDLGITVEYVERLPLIDEIFSHILESFAANPPLVPDKYAATLYRQSEALWQNEPWEGLWDHQVIAIKLDRWDLDTLYAIVMGRMGLERGVIFYRSEASLVKFRQRIIAGSSEDEMEETFLHQDCLFNLFETPEANDEPFAAPRNLFFNLPSAKPQMKPIYGTLHPLEGGRPYLYDEEAIALTVALEAFNKFWEQHGKRISQKFSAISSTYSIYAPNFDNEAEEQIEVSVKTMPDLASELNQLSERAVDFDDDDSPIIHEDIFPDNSFIDMVTLPWDNVEFLRNTNIYQQIGDRSPAVIANRKGEGVPALLIQTSRPKAMELINKIKDFDGIKSLCFNPAEDFFGNQCHLGLMIMGNADIHLFGEFDKPTVNGDHFKRWKQRAKNCKGNIAVIIAMGVTGATKGKPAPRHVLAYYEIKLIDAKELGLGKLLAQPAFDIDF</sequence>
<comment type="caution">
    <text evidence="3">The sequence shown here is derived from an EMBL/GenBank/DDBJ whole genome shotgun (WGS) entry which is preliminary data.</text>
</comment>
<proteinExistence type="predicted"/>
<evidence type="ECO:0000259" key="2">
    <source>
        <dbReference type="Pfam" id="PF23988"/>
    </source>
</evidence>
<organism evidence="3 4">
    <name type="scientific">Pseudanabaena cinerea FACHB-1277</name>
    <dbReference type="NCBI Taxonomy" id="2949581"/>
    <lineage>
        <taxon>Bacteria</taxon>
        <taxon>Bacillati</taxon>
        <taxon>Cyanobacteriota</taxon>
        <taxon>Cyanophyceae</taxon>
        <taxon>Pseudanabaenales</taxon>
        <taxon>Pseudanabaenaceae</taxon>
        <taxon>Pseudanabaena</taxon>
        <taxon>Pseudanabaena cinerea</taxon>
    </lineage>
</organism>
<reference evidence="3" key="1">
    <citation type="journal article" date="2015" name="ISME J.">
        <title>Draft Genome Sequence of Streptomyces incarnatus NRRL8089, which Produces the Nucleoside Antibiotic Sinefungin.</title>
        <authorList>
            <person name="Oshima K."/>
            <person name="Hattori M."/>
            <person name="Shimizu H."/>
            <person name="Fukuda K."/>
            <person name="Nemoto M."/>
            <person name="Inagaki K."/>
            <person name="Tamura T."/>
        </authorList>
    </citation>
    <scope>NUCLEOTIDE SEQUENCE</scope>
    <source>
        <strain evidence="3">FACHB-1277</strain>
    </source>
</reference>
<keyword evidence="4" id="KW-1185">Reference proteome</keyword>
<evidence type="ECO:0000313" key="3">
    <source>
        <dbReference type="EMBL" id="MBD2150561.1"/>
    </source>
</evidence>
<evidence type="ECO:0000259" key="1">
    <source>
        <dbReference type="Pfam" id="PF22007"/>
    </source>
</evidence>
<dbReference type="InterPro" id="IPR055733">
    <property type="entry name" value="DUF7309"/>
</dbReference>
<feature type="domain" description="DUF7309" evidence="2">
    <location>
        <begin position="161"/>
        <end position="251"/>
    </location>
</feature>
<dbReference type="Proteomes" id="UP000631421">
    <property type="component" value="Unassembled WGS sequence"/>
</dbReference>
<protein>
    <submittedName>
        <fullName evidence="3">Uncharacterized protein</fullName>
    </submittedName>
</protein>